<evidence type="ECO:0000259" key="1">
    <source>
        <dbReference type="Pfam" id="PF05050"/>
    </source>
</evidence>
<dbReference type="InterPro" id="IPR052514">
    <property type="entry name" value="SAM-dependent_MTase"/>
</dbReference>
<protein>
    <recommendedName>
        <fullName evidence="1">Methyltransferase FkbM domain-containing protein</fullName>
    </recommendedName>
</protein>
<organism evidence="2">
    <name type="scientific">viral metagenome</name>
    <dbReference type="NCBI Taxonomy" id="1070528"/>
    <lineage>
        <taxon>unclassified sequences</taxon>
        <taxon>metagenomes</taxon>
        <taxon>organismal metagenomes</taxon>
    </lineage>
</organism>
<dbReference type="InterPro" id="IPR006342">
    <property type="entry name" value="FkbM_mtfrase"/>
</dbReference>
<dbReference type="InterPro" id="IPR029063">
    <property type="entry name" value="SAM-dependent_MTases_sf"/>
</dbReference>
<name>A0A6C0I0H2_9ZZZZ</name>
<reference evidence="2" key="1">
    <citation type="journal article" date="2020" name="Nature">
        <title>Giant virus diversity and host interactions through global metagenomics.</title>
        <authorList>
            <person name="Schulz F."/>
            <person name="Roux S."/>
            <person name="Paez-Espino D."/>
            <person name="Jungbluth S."/>
            <person name="Walsh D.A."/>
            <person name="Denef V.J."/>
            <person name="McMahon K.D."/>
            <person name="Konstantinidis K.T."/>
            <person name="Eloe-Fadrosh E.A."/>
            <person name="Kyrpides N.C."/>
            <person name="Woyke T."/>
        </authorList>
    </citation>
    <scope>NUCLEOTIDE SEQUENCE</scope>
    <source>
        <strain evidence="2">GVMAG-M-3300023184-182</strain>
    </source>
</reference>
<dbReference type="SUPFAM" id="SSF53335">
    <property type="entry name" value="S-adenosyl-L-methionine-dependent methyltransferases"/>
    <property type="match status" value="1"/>
</dbReference>
<dbReference type="Gene3D" id="3.40.50.150">
    <property type="entry name" value="Vaccinia Virus protein VP39"/>
    <property type="match status" value="1"/>
</dbReference>
<accession>A0A6C0I0H2</accession>
<dbReference type="Pfam" id="PF05050">
    <property type="entry name" value="Methyltransf_21"/>
    <property type="match status" value="1"/>
</dbReference>
<feature type="domain" description="Methyltransferase FkbM" evidence="1">
    <location>
        <begin position="62"/>
        <end position="211"/>
    </location>
</feature>
<proteinExistence type="predicted"/>
<dbReference type="PANTHER" id="PTHR34203:SF15">
    <property type="entry name" value="SLL1173 PROTEIN"/>
    <property type="match status" value="1"/>
</dbReference>
<dbReference type="EMBL" id="MN740043">
    <property type="protein sequence ID" value="QHT85613.1"/>
    <property type="molecule type" value="Genomic_DNA"/>
</dbReference>
<evidence type="ECO:0000313" key="2">
    <source>
        <dbReference type="EMBL" id="QHT85613.1"/>
    </source>
</evidence>
<dbReference type="NCBIfam" id="TIGR01444">
    <property type="entry name" value="fkbM_fam"/>
    <property type="match status" value="1"/>
</dbReference>
<sequence length="228" mass="25797">MTKTPESKTYDNEKNQIVYLNNQEVHILPQINLTYYAEHGLFECQLIEWCKQFCEKDKIFLDIGAHSGTYSISLSAYAKHVYSFEPQKMTYYSLCGGVALSGKDNITCYKYGLGSLEQVGQQTLKIVSNDGGGSSLHSTSGILREETIEVKTLDDFAISDIGFIKMDVEENELYVLKGAAETLKRSNYPTILFESNYENTELFDYIKEIGYKGIIPVGGCKNMYLTQR</sequence>
<dbReference type="PANTHER" id="PTHR34203">
    <property type="entry name" value="METHYLTRANSFERASE, FKBM FAMILY PROTEIN"/>
    <property type="match status" value="1"/>
</dbReference>
<dbReference type="AlphaFoldDB" id="A0A6C0I0H2"/>